<dbReference type="CDD" id="cd18793">
    <property type="entry name" value="SF2_C_SNF"/>
    <property type="match status" value="1"/>
</dbReference>
<keyword evidence="2" id="KW-0547">Nucleotide-binding</keyword>
<keyword evidence="5" id="KW-0862">Zinc</keyword>
<dbReference type="Pfam" id="PF00271">
    <property type="entry name" value="Helicase_C"/>
    <property type="match status" value="1"/>
</dbReference>
<name>A0AAD4Q3V4_9EURO</name>
<dbReference type="InterPro" id="IPR013083">
    <property type="entry name" value="Znf_RING/FYVE/PHD"/>
</dbReference>
<dbReference type="EMBL" id="JAJTJA010000001">
    <property type="protein sequence ID" value="KAH8705474.1"/>
    <property type="molecule type" value="Genomic_DNA"/>
</dbReference>
<evidence type="ECO:0000256" key="4">
    <source>
        <dbReference type="ARBA" id="ARBA00022801"/>
    </source>
</evidence>
<dbReference type="InterPro" id="IPR014001">
    <property type="entry name" value="Helicase_ATP-bd"/>
</dbReference>
<dbReference type="PROSITE" id="PS51194">
    <property type="entry name" value="HELICASE_CTER"/>
    <property type="match status" value="1"/>
</dbReference>
<evidence type="ECO:0000256" key="6">
    <source>
        <dbReference type="ARBA" id="ARBA00022840"/>
    </source>
</evidence>
<dbReference type="InterPro" id="IPR001650">
    <property type="entry name" value="Helicase_C-like"/>
</dbReference>
<dbReference type="Gene3D" id="3.40.50.300">
    <property type="entry name" value="P-loop containing nucleotide triphosphate hydrolases"/>
    <property type="match status" value="1"/>
</dbReference>
<proteinExistence type="predicted"/>
<protein>
    <submittedName>
        <fullName evidence="9">P-loop containing nucleoside triphosphate hydrolase protein</fullName>
    </submittedName>
</protein>
<dbReference type="GO" id="GO:0016787">
    <property type="term" value="F:hydrolase activity"/>
    <property type="evidence" value="ECO:0007669"/>
    <property type="project" value="UniProtKB-KW"/>
</dbReference>
<evidence type="ECO:0000313" key="9">
    <source>
        <dbReference type="EMBL" id="KAH8705474.1"/>
    </source>
</evidence>
<comment type="caution">
    <text evidence="9">The sequence shown here is derived from an EMBL/GenBank/DDBJ whole genome shotgun (WGS) entry which is preliminary data.</text>
</comment>
<dbReference type="PROSITE" id="PS51192">
    <property type="entry name" value="HELICASE_ATP_BIND_1"/>
    <property type="match status" value="1"/>
</dbReference>
<keyword evidence="4 9" id="KW-0378">Hydrolase</keyword>
<feature type="domain" description="Helicase ATP-binding" evidence="7">
    <location>
        <begin position="1"/>
        <end position="76"/>
    </location>
</feature>
<evidence type="ECO:0000256" key="3">
    <source>
        <dbReference type="ARBA" id="ARBA00022771"/>
    </source>
</evidence>
<dbReference type="GO" id="GO:0005524">
    <property type="term" value="F:ATP binding"/>
    <property type="evidence" value="ECO:0007669"/>
    <property type="project" value="InterPro"/>
</dbReference>
<evidence type="ECO:0000259" key="7">
    <source>
        <dbReference type="PROSITE" id="PS51192"/>
    </source>
</evidence>
<dbReference type="RefSeq" id="XP_046078095.1">
    <property type="nucleotide sequence ID" value="XM_046214894.1"/>
</dbReference>
<dbReference type="Proteomes" id="UP001201262">
    <property type="component" value="Unassembled WGS sequence"/>
</dbReference>
<dbReference type="PANTHER" id="PTHR10799">
    <property type="entry name" value="SNF2/RAD54 HELICASE FAMILY"/>
    <property type="match status" value="1"/>
</dbReference>
<dbReference type="SMART" id="SM00249">
    <property type="entry name" value="PHD"/>
    <property type="match status" value="1"/>
</dbReference>
<dbReference type="InterPro" id="IPR001965">
    <property type="entry name" value="Znf_PHD"/>
</dbReference>
<dbReference type="Gene3D" id="3.40.50.10810">
    <property type="entry name" value="Tandem AAA-ATPase domain"/>
    <property type="match status" value="1"/>
</dbReference>
<keyword evidence="3" id="KW-0863">Zinc-finger</keyword>
<evidence type="ECO:0000256" key="2">
    <source>
        <dbReference type="ARBA" id="ARBA00022741"/>
    </source>
</evidence>
<dbReference type="AlphaFoldDB" id="A0AAD4Q3V4"/>
<evidence type="ECO:0000256" key="5">
    <source>
        <dbReference type="ARBA" id="ARBA00022833"/>
    </source>
</evidence>
<dbReference type="GeneID" id="70245181"/>
<evidence type="ECO:0000256" key="1">
    <source>
        <dbReference type="ARBA" id="ARBA00022723"/>
    </source>
</evidence>
<dbReference type="SUPFAM" id="SSF52540">
    <property type="entry name" value="P-loop containing nucleoside triphosphate hydrolases"/>
    <property type="match status" value="2"/>
</dbReference>
<keyword evidence="1" id="KW-0479">Metal-binding</keyword>
<gene>
    <name evidence="9" type="ORF">BGW36DRAFT_367641</name>
</gene>
<accession>A0AAD4Q3V4</accession>
<dbReference type="Pfam" id="PF00176">
    <property type="entry name" value="SNF2-rel_dom"/>
    <property type="match status" value="1"/>
</dbReference>
<dbReference type="SMART" id="SM00490">
    <property type="entry name" value="HELICc"/>
    <property type="match status" value="1"/>
</dbReference>
<dbReference type="CDD" id="cd15489">
    <property type="entry name" value="PHD_SF"/>
    <property type="match status" value="1"/>
</dbReference>
<evidence type="ECO:0000313" key="10">
    <source>
        <dbReference type="Proteomes" id="UP001201262"/>
    </source>
</evidence>
<dbReference type="Gene3D" id="3.30.40.10">
    <property type="entry name" value="Zinc/RING finger domain, C3HC4 (zinc finger)"/>
    <property type="match status" value="1"/>
</dbReference>
<dbReference type="GO" id="GO:0008270">
    <property type="term" value="F:zinc ion binding"/>
    <property type="evidence" value="ECO:0007669"/>
    <property type="project" value="UniProtKB-KW"/>
</dbReference>
<keyword evidence="10" id="KW-1185">Reference proteome</keyword>
<dbReference type="InterPro" id="IPR049730">
    <property type="entry name" value="SNF2/RAD54-like_C"/>
</dbReference>
<dbReference type="InterPro" id="IPR038718">
    <property type="entry name" value="SNF2-like_sf"/>
</dbReference>
<organism evidence="9 10">
    <name type="scientific">Talaromyces proteolyticus</name>
    <dbReference type="NCBI Taxonomy" id="1131652"/>
    <lineage>
        <taxon>Eukaryota</taxon>
        <taxon>Fungi</taxon>
        <taxon>Dikarya</taxon>
        <taxon>Ascomycota</taxon>
        <taxon>Pezizomycotina</taxon>
        <taxon>Eurotiomycetes</taxon>
        <taxon>Eurotiomycetidae</taxon>
        <taxon>Eurotiales</taxon>
        <taxon>Trichocomaceae</taxon>
        <taxon>Talaromyces</taxon>
        <taxon>Talaromyces sect. Bacilispori</taxon>
    </lineage>
</organism>
<keyword evidence="6" id="KW-0067">ATP-binding</keyword>
<dbReference type="InterPro" id="IPR027417">
    <property type="entry name" value="P-loop_NTPase"/>
</dbReference>
<reference evidence="9" key="1">
    <citation type="submission" date="2021-12" db="EMBL/GenBank/DDBJ databases">
        <title>Convergent genome expansion in fungi linked to evolution of root-endophyte symbiosis.</title>
        <authorList>
            <consortium name="DOE Joint Genome Institute"/>
            <person name="Ke Y.-H."/>
            <person name="Bonito G."/>
            <person name="Liao H.-L."/>
            <person name="Looney B."/>
            <person name="Rojas-Flechas A."/>
            <person name="Nash J."/>
            <person name="Hameed K."/>
            <person name="Schadt C."/>
            <person name="Martin F."/>
            <person name="Crous P.W."/>
            <person name="Miettinen O."/>
            <person name="Magnuson J.K."/>
            <person name="Labbe J."/>
            <person name="Jacobson D."/>
            <person name="Doktycz M.J."/>
            <person name="Veneault-Fourrey C."/>
            <person name="Kuo A."/>
            <person name="Mondo S."/>
            <person name="Calhoun S."/>
            <person name="Riley R."/>
            <person name="Ohm R."/>
            <person name="LaButti K."/>
            <person name="Andreopoulos B."/>
            <person name="Pangilinan J."/>
            <person name="Nolan M."/>
            <person name="Tritt A."/>
            <person name="Clum A."/>
            <person name="Lipzen A."/>
            <person name="Daum C."/>
            <person name="Barry K."/>
            <person name="Grigoriev I.V."/>
            <person name="Vilgalys R."/>
        </authorList>
    </citation>
    <scope>NUCLEOTIDE SEQUENCE</scope>
    <source>
        <strain evidence="9">PMI_201</strain>
    </source>
</reference>
<sequence>MVTTYELLISDGHRLNRMGVWKAVVLDEGHRIKDATRQNALSVSRLKTEQRIILTGTPIQNDLLETWSMLRWLYPEVFGHQDTSSAFKRAFALSEGKVDLEFLQDLGKFLKVAMLRRTKETASLKLDLPPKTEITLYAPLTSLQRRLYLEIINGVNGDFLRPRPKMESAHLTSPRRWQNSFHKGMEGLSPGWSETSDQRKLSRAPNRSILNPLMELRKVCTHPLALNRFDDDEETGFDIVATSSKFIIVEKLLDRVVIKERKKVLIFSGFDQVLDCCEALLEELDIEFLRLDGKTCSAMRKLSIHLFNNKPDHRVFLVATRAGGEGVTLTSAEVVIFLDLDWNPQVIHQAEARAHRIGQTKPVTVYKLCTRGTVEEQMMSRLNKKLYLEAIVNGDFANSTNTFQNMAEEQLHTDTTFIRNLVRSSLHTFAVDKTDGEEMMHWDWERIVDYCRAPHQNIDQPDMIAPPDSPMSHDEDETNWLTKNERIRTDELDGMKVPRSPKKSKLEFYEAPASPVRKIIPRAIFNKEYDCFVSKESTLCEPGEAVPPMITRNSSSADSKEPTRWRNHIKTCLFCGKQRGLTECAHCPNSFHEKCLGKKKSHAVNNFRNICAYHKCSACFQSAADAGGMLFLCNSCPRAFCVDCVNLDTMVLICDEIPKFKALGYQQPKSAMNITCGDCASQQSSRFKRGASQEGLRRINKRFRV</sequence>
<evidence type="ECO:0000259" key="8">
    <source>
        <dbReference type="PROSITE" id="PS51194"/>
    </source>
</evidence>
<feature type="domain" description="Helicase C-terminal" evidence="8">
    <location>
        <begin position="252"/>
        <end position="407"/>
    </location>
</feature>
<dbReference type="InterPro" id="IPR000330">
    <property type="entry name" value="SNF2_N"/>
</dbReference>